<dbReference type="EMBL" id="AOCG01000001">
    <property type="protein sequence ID" value="EUJ21884.1"/>
    <property type="molecule type" value="Genomic_DNA"/>
</dbReference>
<reference evidence="1 2" key="1">
    <citation type="journal article" date="2014" name="Int. J. Syst. Evol. Microbiol.">
        <title>Listeria floridensis sp. nov., Listeria aquatica sp. nov., Listeria cornellensis sp. nov., Listeria riparia sp. nov. and Listeria grandensis sp. nov., from agricultural and natural environments.</title>
        <authorList>
            <person name="den Bakker H.C."/>
            <person name="Warchocki S."/>
            <person name="Wright E.M."/>
            <person name="Allred A.F."/>
            <person name="Ahlstrom C."/>
            <person name="Manuel C.S."/>
            <person name="Stasiewicz M.J."/>
            <person name="Burrell A."/>
            <person name="Roof S."/>
            <person name="Strawn L."/>
            <person name="Fortes E.D."/>
            <person name="Nightingale K.K."/>
            <person name="Kephart D."/>
            <person name="Wiedmann M."/>
        </authorList>
    </citation>
    <scope>NUCLEOTIDE SEQUENCE [LARGE SCALE GENOMIC DNA]</scope>
    <source>
        <strain evidence="1 2">FSL S10-1188</strain>
    </source>
</reference>
<accession>W7B3M2</accession>
<gene>
    <name evidence="1" type="ORF">MAQA_00805</name>
</gene>
<dbReference type="Proteomes" id="UP000019246">
    <property type="component" value="Unassembled WGS sequence"/>
</dbReference>
<comment type="caution">
    <text evidence="1">The sequence shown here is derived from an EMBL/GenBank/DDBJ whole genome shotgun (WGS) entry which is preliminary data.</text>
</comment>
<sequence length="31" mass="3490">MANLELDESLPLGAYRPLTKQELDLLFASQI</sequence>
<keyword evidence="2" id="KW-1185">Reference proteome</keyword>
<dbReference type="PATRIC" id="fig|1265818.5.peg.159"/>
<evidence type="ECO:0000313" key="2">
    <source>
        <dbReference type="Proteomes" id="UP000019246"/>
    </source>
</evidence>
<name>W7B3M2_9LIST</name>
<dbReference type="AlphaFoldDB" id="W7B3M2"/>
<proteinExistence type="predicted"/>
<protein>
    <submittedName>
        <fullName evidence="1">Uncharacterized protein</fullName>
    </submittedName>
</protein>
<evidence type="ECO:0000313" key="1">
    <source>
        <dbReference type="EMBL" id="EUJ21884.1"/>
    </source>
</evidence>
<organism evidence="1 2">
    <name type="scientific">Listeria aquatica FSL S10-1188</name>
    <dbReference type="NCBI Taxonomy" id="1265818"/>
    <lineage>
        <taxon>Bacteria</taxon>
        <taxon>Bacillati</taxon>
        <taxon>Bacillota</taxon>
        <taxon>Bacilli</taxon>
        <taxon>Bacillales</taxon>
        <taxon>Listeriaceae</taxon>
        <taxon>Listeria</taxon>
    </lineage>
</organism>